<protein>
    <submittedName>
        <fullName evidence="4">Isochorismatase family protein</fullName>
    </submittedName>
</protein>
<proteinExistence type="inferred from homology"/>
<evidence type="ECO:0000313" key="5">
    <source>
        <dbReference type="Proteomes" id="UP000800035"/>
    </source>
</evidence>
<dbReference type="SUPFAM" id="SSF52499">
    <property type="entry name" value="Isochorismatase-like hydrolases"/>
    <property type="match status" value="1"/>
</dbReference>
<evidence type="ECO:0000256" key="1">
    <source>
        <dbReference type="ARBA" id="ARBA00006336"/>
    </source>
</evidence>
<dbReference type="EMBL" id="ML976988">
    <property type="protein sequence ID" value="KAF1957840.1"/>
    <property type="molecule type" value="Genomic_DNA"/>
</dbReference>
<gene>
    <name evidence="4" type="ORF">CC80DRAFT_34419</name>
</gene>
<reference evidence="4" key="1">
    <citation type="journal article" date="2020" name="Stud. Mycol.">
        <title>101 Dothideomycetes genomes: a test case for predicting lifestyles and emergence of pathogens.</title>
        <authorList>
            <person name="Haridas S."/>
            <person name="Albert R."/>
            <person name="Binder M."/>
            <person name="Bloem J."/>
            <person name="Labutti K."/>
            <person name="Salamov A."/>
            <person name="Andreopoulos B."/>
            <person name="Baker S."/>
            <person name="Barry K."/>
            <person name="Bills G."/>
            <person name="Bluhm B."/>
            <person name="Cannon C."/>
            <person name="Castanera R."/>
            <person name="Culley D."/>
            <person name="Daum C."/>
            <person name="Ezra D."/>
            <person name="Gonzalez J."/>
            <person name="Henrissat B."/>
            <person name="Kuo A."/>
            <person name="Liang C."/>
            <person name="Lipzen A."/>
            <person name="Lutzoni F."/>
            <person name="Magnuson J."/>
            <person name="Mondo S."/>
            <person name="Nolan M."/>
            <person name="Ohm R."/>
            <person name="Pangilinan J."/>
            <person name="Park H.-J."/>
            <person name="Ramirez L."/>
            <person name="Alfaro M."/>
            <person name="Sun H."/>
            <person name="Tritt A."/>
            <person name="Yoshinaga Y."/>
            <person name="Zwiers L.-H."/>
            <person name="Turgeon B."/>
            <person name="Goodwin S."/>
            <person name="Spatafora J."/>
            <person name="Crous P."/>
            <person name="Grigoriev I."/>
        </authorList>
    </citation>
    <scope>NUCLEOTIDE SEQUENCE</scope>
    <source>
        <strain evidence="4">CBS 675.92</strain>
    </source>
</reference>
<evidence type="ECO:0000313" key="4">
    <source>
        <dbReference type="EMBL" id="KAF1957840.1"/>
    </source>
</evidence>
<dbReference type="InterPro" id="IPR000868">
    <property type="entry name" value="Isochorismatase-like_dom"/>
</dbReference>
<evidence type="ECO:0000256" key="2">
    <source>
        <dbReference type="ARBA" id="ARBA00022801"/>
    </source>
</evidence>
<evidence type="ECO:0000259" key="3">
    <source>
        <dbReference type="Pfam" id="PF00857"/>
    </source>
</evidence>
<keyword evidence="2" id="KW-0378">Hydrolase</keyword>
<dbReference type="CDD" id="cd00431">
    <property type="entry name" value="cysteine_hydrolases"/>
    <property type="match status" value="1"/>
</dbReference>
<dbReference type="Proteomes" id="UP000800035">
    <property type="component" value="Unassembled WGS sequence"/>
</dbReference>
<accession>A0A6A5U0K9</accession>
<keyword evidence="5" id="KW-1185">Reference proteome</keyword>
<feature type="domain" description="Isochorismatase-like" evidence="3">
    <location>
        <begin position="26"/>
        <end position="211"/>
    </location>
</feature>
<name>A0A6A5U0K9_9PLEO</name>
<dbReference type="OrthoDB" id="167809at2759"/>
<comment type="similarity">
    <text evidence="1">Belongs to the isochorismatase family.</text>
</comment>
<sequence length="241" mass="26247">MPRTTQVPTSTPYAWPHDTSLSPTTTALLLIDMQRDFLSPDGYLHAQGYSSSHSRFQALIPRLVSLLSSFRQAGFLIIHTREGHAPHLCSVSSRERHRSAVNGAQIGSKGPLGRLLVRGQRGHDFVPELLPLPLEPAVEKPGRGAFWNTELDGLLRGRGVRNLVVCGVTADACVSSTVREASDRGYDVCVVEDEVESVSEGLKEWSLESIRVEGGLFGVTAMSKDVREAVETWTKGGRSGD</sequence>
<organism evidence="4 5">
    <name type="scientific">Byssothecium circinans</name>
    <dbReference type="NCBI Taxonomy" id="147558"/>
    <lineage>
        <taxon>Eukaryota</taxon>
        <taxon>Fungi</taxon>
        <taxon>Dikarya</taxon>
        <taxon>Ascomycota</taxon>
        <taxon>Pezizomycotina</taxon>
        <taxon>Dothideomycetes</taxon>
        <taxon>Pleosporomycetidae</taxon>
        <taxon>Pleosporales</taxon>
        <taxon>Massarineae</taxon>
        <taxon>Massarinaceae</taxon>
        <taxon>Byssothecium</taxon>
    </lineage>
</organism>
<dbReference type="PANTHER" id="PTHR43540:SF9">
    <property type="entry name" value="FAMILY HYDROLASE, PUTATIVE (AFU_ORTHOLOGUE AFUA_2G08700)-RELATED"/>
    <property type="match status" value="1"/>
</dbReference>
<dbReference type="AlphaFoldDB" id="A0A6A5U0K9"/>
<dbReference type="Gene3D" id="3.40.50.850">
    <property type="entry name" value="Isochorismatase-like"/>
    <property type="match status" value="1"/>
</dbReference>
<dbReference type="PANTHER" id="PTHR43540">
    <property type="entry name" value="PEROXYUREIDOACRYLATE/UREIDOACRYLATE AMIDOHYDROLASE-RELATED"/>
    <property type="match status" value="1"/>
</dbReference>
<dbReference type="InterPro" id="IPR050272">
    <property type="entry name" value="Isochorismatase-like_hydrls"/>
</dbReference>
<dbReference type="GO" id="GO:0016787">
    <property type="term" value="F:hydrolase activity"/>
    <property type="evidence" value="ECO:0007669"/>
    <property type="project" value="UniProtKB-KW"/>
</dbReference>
<dbReference type="Pfam" id="PF00857">
    <property type="entry name" value="Isochorismatase"/>
    <property type="match status" value="1"/>
</dbReference>
<dbReference type="InterPro" id="IPR036380">
    <property type="entry name" value="Isochorismatase-like_sf"/>
</dbReference>